<organism evidence="1 2">
    <name type="scientific">Alteromonas salexigens</name>
    <dbReference type="NCBI Taxonomy" id="2982530"/>
    <lineage>
        <taxon>Bacteria</taxon>
        <taxon>Pseudomonadati</taxon>
        <taxon>Pseudomonadota</taxon>
        <taxon>Gammaproteobacteria</taxon>
        <taxon>Alteromonadales</taxon>
        <taxon>Alteromonadaceae</taxon>
        <taxon>Alteromonas/Salinimonas group</taxon>
        <taxon>Alteromonas</taxon>
    </lineage>
</organism>
<comment type="caution">
    <text evidence="1">The sequence shown here is derived from an EMBL/GenBank/DDBJ whole genome shotgun (WGS) entry which is preliminary data.</text>
</comment>
<keyword evidence="2" id="KW-1185">Reference proteome</keyword>
<dbReference type="InterPro" id="IPR025659">
    <property type="entry name" value="Tubby-like_C"/>
</dbReference>
<sequence>MKYLTIRRHRLSFQFRMQIHDYHKKLRYESFAEMENWRLVWHVCREHCPVLTLRNSLLSPRTAWHVSGNMQDYLIKQNLNPFNKRFHIEGGPFCGTEMSGNVADRTFQVLKGGEMLATAANPALCLPDKYQVEIADDAPDTVLFLSLMMIVAHTNRPIGHKRLQPGEKETPWPAL</sequence>
<dbReference type="Pfam" id="PF04525">
    <property type="entry name" value="LOR"/>
    <property type="match status" value="1"/>
</dbReference>
<dbReference type="RefSeq" id="WP_262991915.1">
    <property type="nucleotide sequence ID" value="NZ_JAOTJC010000004.1"/>
</dbReference>
<dbReference type="EMBL" id="JAOTJC010000004">
    <property type="protein sequence ID" value="MCU7553213.1"/>
    <property type="molecule type" value="Genomic_DNA"/>
</dbReference>
<evidence type="ECO:0000313" key="2">
    <source>
        <dbReference type="Proteomes" id="UP001209257"/>
    </source>
</evidence>
<dbReference type="SUPFAM" id="SSF54518">
    <property type="entry name" value="Tubby C-terminal domain-like"/>
    <property type="match status" value="1"/>
</dbReference>
<dbReference type="Proteomes" id="UP001209257">
    <property type="component" value="Unassembled WGS sequence"/>
</dbReference>
<gene>
    <name evidence="1" type="ORF">OCL06_01220</name>
</gene>
<accession>A0ABT2VL85</accession>
<name>A0ABT2VL85_9ALTE</name>
<dbReference type="InterPro" id="IPR007612">
    <property type="entry name" value="LOR"/>
</dbReference>
<evidence type="ECO:0000313" key="1">
    <source>
        <dbReference type="EMBL" id="MCU7553213.1"/>
    </source>
</evidence>
<reference evidence="2" key="1">
    <citation type="submission" date="2023-07" db="EMBL/GenBank/DDBJ databases">
        <title>Study on multiphase classification of strain Alteromonas salexigens isolated from the Yellow Sea.</title>
        <authorList>
            <person name="Sun L."/>
        </authorList>
    </citation>
    <scope>NUCLEOTIDE SEQUENCE [LARGE SCALE GENOMIC DNA]</scope>
    <source>
        <strain evidence="2">ASW11-19</strain>
    </source>
</reference>
<proteinExistence type="predicted"/>
<protein>
    <submittedName>
        <fullName evidence="1">Uncharacterized protein</fullName>
    </submittedName>
</protein>